<dbReference type="InParanoid" id="Q7PCS6"/>
<dbReference type="EMBL" id="AABL01000538">
    <property type="protein sequence ID" value="EAA21374.1"/>
    <property type="molecule type" value="Genomic_DNA"/>
</dbReference>
<protein>
    <submittedName>
        <fullName evidence="2">Uncharacterized protein</fullName>
    </submittedName>
</protein>
<gene>
    <name evidence="2" type="ORF">PY01968</name>
    <name evidence="3" type="ORF">PY03024</name>
</gene>
<reference evidence="2 4" key="1">
    <citation type="journal article" date="2002" name="Nature">
        <title>Genome sequence and comparative analysis of the model rodent malaria parasite Plasmodium yoelii yoelii.</title>
        <authorList>
            <person name="Carlton J.M."/>
            <person name="Angiuoli S.V."/>
            <person name="Suh B.B."/>
            <person name="Kooij T.W."/>
            <person name="Pertea M."/>
            <person name="Silva J.C."/>
            <person name="Ermolaeva M.D."/>
            <person name="Allen J.E."/>
            <person name="Selengut J.D."/>
            <person name="Koo H.L."/>
            <person name="Peterson J.D."/>
            <person name="Pop M."/>
            <person name="Kosack D.S."/>
            <person name="Shumway M.F."/>
            <person name="Bidwell S.L."/>
            <person name="Shallom S.J."/>
            <person name="van Aken S.E."/>
            <person name="Riedmuller S.B."/>
            <person name="Feldblyum T.V."/>
            <person name="Cho J.K."/>
            <person name="Quackenbush J."/>
            <person name="Sedegah M."/>
            <person name="Shoaibi A."/>
            <person name="Cummings L.M."/>
            <person name="Florens L."/>
            <person name="Yates J.R."/>
            <person name="Raine J.D."/>
            <person name="Sinden R.E."/>
            <person name="Harris M.A."/>
            <person name="Cunningham D.A."/>
            <person name="Preiser P.R."/>
            <person name="Bergman L.W."/>
            <person name="Vaidya A.B."/>
            <person name="van Lin L.H."/>
            <person name="Janse C.J."/>
            <person name="Waters A.P."/>
            <person name="Smith H.O."/>
            <person name="White O.R."/>
            <person name="Salzberg S.L."/>
            <person name="Venter J.C."/>
            <person name="Fraser C.M."/>
            <person name="Hoffman S.L."/>
            <person name="Gardner M.J."/>
            <person name="Carucci D.J."/>
        </authorList>
    </citation>
    <scope>NUCLEOTIDE SEQUENCE [LARGE SCALE GENOMIC DNA]</scope>
    <source>
        <strain evidence="2 4">17XNL</strain>
    </source>
</reference>
<accession>Q7PCS6</accession>
<keyword evidence="1" id="KW-0812">Transmembrane</keyword>
<dbReference type="Proteomes" id="UP000008553">
    <property type="component" value="Unassembled WGS sequence"/>
</dbReference>
<keyword evidence="4" id="KW-1185">Reference proteome</keyword>
<organism evidence="2 4">
    <name type="scientific">Plasmodium yoelii yoelii</name>
    <dbReference type="NCBI Taxonomy" id="73239"/>
    <lineage>
        <taxon>Eukaryota</taxon>
        <taxon>Sar</taxon>
        <taxon>Alveolata</taxon>
        <taxon>Apicomplexa</taxon>
        <taxon>Aconoidasida</taxon>
        <taxon>Haemosporida</taxon>
        <taxon>Plasmodiidae</taxon>
        <taxon>Plasmodium</taxon>
        <taxon>Plasmodium (Vinckeia)</taxon>
    </lineage>
</organism>
<evidence type="ECO:0000256" key="1">
    <source>
        <dbReference type="SAM" id="Phobius"/>
    </source>
</evidence>
<proteinExistence type="predicted"/>
<dbReference type="EMBL" id="AABL01000855">
    <property type="protein sequence ID" value="EAA22550.1"/>
    <property type="molecule type" value="Genomic_DNA"/>
</dbReference>
<comment type="caution">
    <text evidence="2">The sequence shown here is derived from an EMBL/GenBank/DDBJ whole genome shotgun (WGS) entry which is preliminary data.</text>
</comment>
<sequence>MLWNPCLGLSIILHLFFHNLYINLIYVSFCMFNNEKSKYATAK</sequence>
<evidence type="ECO:0000313" key="2">
    <source>
        <dbReference type="EMBL" id="EAA21374.1"/>
    </source>
</evidence>
<keyword evidence="1" id="KW-1133">Transmembrane helix</keyword>
<dbReference type="AlphaFoldDB" id="Q7PCS6"/>
<keyword evidence="1" id="KW-0472">Membrane</keyword>
<feature type="transmembrane region" description="Helical" evidence="1">
    <location>
        <begin position="12"/>
        <end position="33"/>
    </location>
</feature>
<evidence type="ECO:0000313" key="4">
    <source>
        <dbReference type="Proteomes" id="UP000008553"/>
    </source>
</evidence>
<evidence type="ECO:0000313" key="3">
    <source>
        <dbReference type="EMBL" id="EAA22550.1"/>
    </source>
</evidence>
<name>Q7PCS6_PLAYO</name>
<feature type="non-terminal residue" evidence="2">
    <location>
        <position position="43"/>
    </location>
</feature>
<dbReference type="PaxDb" id="73239-Q7PCS6"/>